<proteinExistence type="inferred from homology"/>
<dbReference type="GO" id="GO:0030428">
    <property type="term" value="C:cell septum"/>
    <property type="evidence" value="ECO:0007669"/>
    <property type="project" value="TreeGrafter"/>
</dbReference>
<dbReference type="RefSeq" id="WP_147714201.1">
    <property type="nucleotide sequence ID" value="NZ_VKAD01000001.1"/>
</dbReference>
<name>A0A5C8ZA17_9GAMM</name>
<evidence type="ECO:0000256" key="6">
    <source>
        <dbReference type="ARBA" id="ARBA00023054"/>
    </source>
</evidence>
<accession>A0A5C8ZA17</accession>
<dbReference type="GO" id="GO:0000921">
    <property type="term" value="P:septin ring assembly"/>
    <property type="evidence" value="ECO:0007669"/>
    <property type="project" value="TreeGrafter"/>
</dbReference>
<keyword evidence="13" id="KW-1185">Reference proteome</keyword>
<evidence type="ECO:0000256" key="5">
    <source>
        <dbReference type="ARBA" id="ARBA00022618"/>
    </source>
</evidence>
<dbReference type="SUPFAM" id="SSF102829">
    <property type="entry name" value="Cell division protein ZapA-like"/>
    <property type="match status" value="1"/>
</dbReference>
<reference evidence="12 13" key="1">
    <citation type="submission" date="2019-07" db="EMBL/GenBank/DDBJ databases">
        <title>Reinekea sp. strain SSH23 genome sequencing and assembly.</title>
        <authorList>
            <person name="Kim I."/>
        </authorList>
    </citation>
    <scope>NUCLEOTIDE SEQUENCE [LARGE SCALE GENOMIC DNA]</scope>
    <source>
        <strain evidence="12 13">SSH23</strain>
    </source>
</reference>
<evidence type="ECO:0000313" key="12">
    <source>
        <dbReference type="EMBL" id="TXR54802.1"/>
    </source>
</evidence>
<organism evidence="12 13">
    <name type="scientific">Reinekea thalattae</name>
    <dbReference type="NCBI Taxonomy" id="2593301"/>
    <lineage>
        <taxon>Bacteria</taxon>
        <taxon>Pseudomonadati</taxon>
        <taxon>Pseudomonadota</taxon>
        <taxon>Gammaproteobacteria</taxon>
        <taxon>Oceanospirillales</taxon>
        <taxon>Saccharospirillaceae</taxon>
        <taxon>Reinekea</taxon>
    </lineage>
</organism>
<comment type="caution">
    <text evidence="12">The sequence shown here is derived from an EMBL/GenBank/DDBJ whole genome shotgun (WGS) entry which is preliminary data.</text>
</comment>
<keyword evidence="7" id="KW-0717">Septation</keyword>
<comment type="subcellular location">
    <subcellularLocation>
        <location evidence="1">Cytoplasm</location>
    </subcellularLocation>
</comment>
<comment type="similarity">
    <text evidence="2">Belongs to the ZapA family. Type 1 subfamily.</text>
</comment>
<dbReference type="GO" id="GO:0032153">
    <property type="term" value="C:cell division site"/>
    <property type="evidence" value="ECO:0007669"/>
    <property type="project" value="TreeGrafter"/>
</dbReference>
<keyword evidence="4" id="KW-0963">Cytoplasm</keyword>
<evidence type="ECO:0000256" key="7">
    <source>
        <dbReference type="ARBA" id="ARBA00023210"/>
    </source>
</evidence>
<comment type="function">
    <text evidence="9">Activator of cell division through the inhibition of FtsZ GTPase activity, therefore promoting FtsZ assembly into bundles of protofilaments necessary for the formation of the division Z ring. It is recruited early at mid-cell but it is not essential for cell division.</text>
</comment>
<comment type="subunit">
    <text evidence="10">Homodimer. Interacts with FtsZ.</text>
</comment>
<keyword evidence="8" id="KW-0131">Cell cycle</keyword>
<dbReference type="GO" id="GO:0005829">
    <property type="term" value="C:cytosol"/>
    <property type="evidence" value="ECO:0007669"/>
    <property type="project" value="TreeGrafter"/>
</dbReference>
<evidence type="ECO:0000256" key="2">
    <source>
        <dbReference type="ARBA" id="ARBA00010074"/>
    </source>
</evidence>
<dbReference type="Proteomes" id="UP000321764">
    <property type="component" value="Unassembled WGS sequence"/>
</dbReference>
<evidence type="ECO:0000313" key="13">
    <source>
        <dbReference type="Proteomes" id="UP000321764"/>
    </source>
</evidence>
<dbReference type="Gene3D" id="1.20.5.50">
    <property type="match status" value="1"/>
</dbReference>
<dbReference type="EMBL" id="VKAD01000001">
    <property type="protein sequence ID" value="TXR54802.1"/>
    <property type="molecule type" value="Genomic_DNA"/>
</dbReference>
<protein>
    <recommendedName>
        <fullName evidence="3">Cell division protein ZapA</fullName>
    </recommendedName>
    <alternativeName>
        <fullName evidence="11">Z ring-associated protein ZapA</fullName>
    </alternativeName>
</protein>
<dbReference type="InterPro" id="IPR042233">
    <property type="entry name" value="Cell_div_ZapA_N"/>
</dbReference>
<dbReference type="GO" id="GO:0000917">
    <property type="term" value="P:division septum assembly"/>
    <property type="evidence" value="ECO:0007669"/>
    <property type="project" value="UniProtKB-KW"/>
</dbReference>
<evidence type="ECO:0000256" key="8">
    <source>
        <dbReference type="ARBA" id="ARBA00023306"/>
    </source>
</evidence>
<dbReference type="PANTHER" id="PTHR34981">
    <property type="entry name" value="CELL DIVISION PROTEIN ZAPA"/>
    <property type="match status" value="1"/>
</dbReference>
<keyword evidence="5 12" id="KW-0132">Cell division</keyword>
<sequence>MSEKPKTLNVTILDRDYRVACPAGQESQLTSAANTLNNKMQEIRETGKVFGIERIAVMAALNLTHELLQARPDNDSERETINRLVEKIERALPKADDEYSNFELDENDLF</sequence>
<evidence type="ECO:0000256" key="10">
    <source>
        <dbReference type="ARBA" id="ARBA00026068"/>
    </source>
</evidence>
<dbReference type="PANTHER" id="PTHR34981:SF1">
    <property type="entry name" value="CELL DIVISION PROTEIN ZAPA"/>
    <property type="match status" value="1"/>
</dbReference>
<dbReference type="Pfam" id="PF05164">
    <property type="entry name" value="ZapA"/>
    <property type="match status" value="1"/>
</dbReference>
<evidence type="ECO:0000256" key="9">
    <source>
        <dbReference type="ARBA" id="ARBA00024910"/>
    </source>
</evidence>
<dbReference type="GO" id="GO:0043093">
    <property type="term" value="P:FtsZ-dependent cytokinesis"/>
    <property type="evidence" value="ECO:0007669"/>
    <property type="project" value="TreeGrafter"/>
</dbReference>
<dbReference type="InterPro" id="IPR036192">
    <property type="entry name" value="Cell_div_ZapA-like_sf"/>
</dbReference>
<evidence type="ECO:0000256" key="1">
    <source>
        <dbReference type="ARBA" id="ARBA00004496"/>
    </source>
</evidence>
<dbReference type="AlphaFoldDB" id="A0A5C8ZA17"/>
<dbReference type="OrthoDB" id="5772359at2"/>
<dbReference type="InterPro" id="IPR007838">
    <property type="entry name" value="Cell_div_ZapA-like"/>
</dbReference>
<dbReference type="Gene3D" id="3.30.160.880">
    <property type="entry name" value="Cell division protein ZapA protomer, N-terminal domain"/>
    <property type="match status" value="1"/>
</dbReference>
<evidence type="ECO:0000256" key="11">
    <source>
        <dbReference type="ARBA" id="ARBA00033158"/>
    </source>
</evidence>
<gene>
    <name evidence="12" type="ORF">FME95_09790</name>
</gene>
<keyword evidence="6" id="KW-0175">Coiled coil</keyword>
<evidence type="ECO:0000256" key="4">
    <source>
        <dbReference type="ARBA" id="ARBA00022490"/>
    </source>
</evidence>
<evidence type="ECO:0000256" key="3">
    <source>
        <dbReference type="ARBA" id="ARBA00015195"/>
    </source>
</evidence>